<dbReference type="EMBL" id="JAENGY010000504">
    <property type="protein sequence ID" value="KAG6961450.1"/>
    <property type="molecule type" value="Genomic_DNA"/>
</dbReference>
<evidence type="ECO:0000313" key="3">
    <source>
        <dbReference type="Proteomes" id="UP000709295"/>
    </source>
</evidence>
<sequence>MRLPLWVSSIKFGTPKRSSSTSATPSSLMTISLPDLALRIIGPPGLSMTKLRRRKSTRGQRFGLKSKTRGNM</sequence>
<protein>
    <submittedName>
        <fullName evidence="2">Uncharacterized protein</fullName>
    </submittedName>
</protein>
<dbReference type="Proteomes" id="UP000709295">
    <property type="component" value="Unassembled WGS sequence"/>
</dbReference>
<keyword evidence="3" id="KW-1185">Reference proteome</keyword>
<organism evidence="2 3">
    <name type="scientific">Phytophthora aleatoria</name>
    <dbReference type="NCBI Taxonomy" id="2496075"/>
    <lineage>
        <taxon>Eukaryota</taxon>
        <taxon>Sar</taxon>
        <taxon>Stramenopiles</taxon>
        <taxon>Oomycota</taxon>
        <taxon>Peronosporomycetes</taxon>
        <taxon>Peronosporales</taxon>
        <taxon>Peronosporaceae</taxon>
        <taxon>Phytophthora</taxon>
    </lineage>
</organism>
<comment type="caution">
    <text evidence="2">The sequence shown here is derived from an EMBL/GenBank/DDBJ whole genome shotgun (WGS) entry which is preliminary data.</text>
</comment>
<proteinExistence type="predicted"/>
<evidence type="ECO:0000313" key="2">
    <source>
        <dbReference type="EMBL" id="KAG6961450.1"/>
    </source>
</evidence>
<reference evidence="2" key="1">
    <citation type="submission" date="2021-01" db="EMBL/GenBank/DDBJ databases">
        <title>Phytophthora aleatoria, a newly-described species from Pinus radiata is distinct from Phytophthora cactorum isolates based on comparative genomics.</title>
        <authorList>
            <person name="Mcdougal R."/>
            <person name="Panda P."/>
            <person name="Williams N."/>
            <person name="Studholme D.J."/>
        </authorList>
    </citation>
    <scope>NUCLEOTIDE SEQUENCE</scope>
    <source>
        <strain evidence="2">NZFS 4037</strain>
    </source>
</reference>
<gene>
    <name evidence="2" type="ORF">JG688_00009062</name>
</gene>
<dbReference type="AlphaFoldDB" id="A0A8J5IRW2"/>
<feature type="region of interest" description="Disordered" evidence="1">
    <location>
        <begin position="52"/>
        <end position="72"/>
    </location>
</feature>
<accession>A0A8J5IRW2</accession>
<name>A0A8J5IRW2_9STRA</name>
<evidence type="ECO:0000256" key="1">
    <source>
        <dbReference type="SAM" id="MobiDB-lite"/>
    </source>
</evidence>